<proteinExistence type="predicted"/>
<dbReference type="EMBL" id="WNYA01000001">
    <property type="protein sequence ID" value="KAG8599020.1"/>
    <property type="molecule type" value="Genomic_DNA"/>
</dbReference>
<dbReference type="InterPro" id="IPR013783">
    <property type="entry name" value="Ig-like_fold"/>
</dbReference>
<sequence length="180" mass="19903">RIGPPLDISLEAINCTAFSVQWRMPRQHVSTINGYTKVILNNLQPGTLHRVSVGAYSWAGKGRASMPRDVSTLSPELCLVPDPPLQPQVVVVSDTEVAVSWKQGASEGSSPILYYLVAYRRPDDDSDWVSITEQVEMDSMVLKGLSPDTEYQFGVKSVNSFGDSLLSTPSEVIKTFREYH</sequence>
<evidence type="ECO:0000259" key="2">
    <source>
        <dbReference type="PROSITE" id="PS50853"/>
    </source>
</evidence>
<dbReference type="InterPro" id="IPR003961">
    <property type="entry name" value="FN3_dom"/>
</dbReference>
<feature type="non-terminal residue" evidence="3">
    <location>
        <position position="1"/>
    </location>
</feature>
<evidence type="ECO:0000313" key="4">
    <source>
        <dbReference type="Proteomes" id="UP000824782"/>
    </source>
</evidence>
<feature type="domain" description="Fibronectin type-III" evidence="2">
    <location>
        <begin position="83"/>
        <end position="178"/>
    </location>
</feature>
<feature type="domain" description="Fibronectin type-III" evidence="2">
    <location>
        <begin position="1"/>
        <end position="75"/>
    </location>
</feature>
<protein>
    <recommendedName>
        <fullName evidence="2">Fibronectin type-III domain-containing protein</fullName>
    </recommendedName>
</protein>
<evidence type="ECO:0000256" key="1">
    <source>
        <dbReference type="ARBA" id="ARBA00022737"/>
    </source>
</evidence>
<dbReference type="Proteomes" id="UP000824782">
    <property type="component" value="Unassembled WGS sequence"/>
</dbReference>
<comment type="caution">
    <text evidence="3">The sequence shown here is derived from an EMBL/GenBank/DDBJ whole genome shotgun (WGS) entry which is preliminary data.</text>
</comment>
<accession>A0AAV7DN90</accession>
<keyword evidence="1" id="KW-0677">Repeat</keyword>
<gene>
    <name evidence="3" type="ORF">GDO81_002847</name>
</gene>
<dbReference type="PROSITE" id="PS50853">
    <property type="entry name" value="FN3"/>
    <property type="match status" value="2"/>
</dbReference>
<name>A0AAV7DN90_ENGPU</name>
<dbReference type="InterPro" id="IPR036116">
    <property type="entry name" value="FN3_sf"/>
</dbReference>
<dbReference type="AlphaFoldDB" id="A0AAV7DN90"/>
<dbReference type="InterPro" id="IPR050964">
    <property type="entry name" value="Striated_Muscle_Regulatory"/>
</dbReference>
<dbReference type="Pfam" id="PF00041">
    <property type="entry name" value="fn3"/>
    <property type="match status" value="1"/>
</dbReference>
<dbReference type="Gene3D" id="2.60.40.10">
    <property type="entry name" value="Immunoglobulins"/>
    <property type="match status" value="2"/>
</dbReference>
<evidence type="ECO:0000313" key="3">
    <source>
        <dbReference type="EMBL" id="KAG8599020.1"/>
    </source>
</evidence>
<dbReference type="PANTHER" id="PTHR13817:SF73">
    <property type="entry name" value="FIBRONECTIN TYPE-III DOMAIN-CONTAINING PROTEIN"/>
    <property type="match status" value="1"/>
</dbReference>
<dbReference type="SUPFAM" id="SSF49265">
    <property type="entry name" value="Fibronectin type III"/>
    <property type="match status" value="1"/>
</dbReference>
<dbReference type="CDD" id="cd00063">
    <property type="entry name" value="FN3"/>
    <property type="match status" value="2"/>
</dbReference>
<dbReference type="SMART" id="SM00060">
    <property type="entry name" value="FN3"/>
    <property type="match status" value="2"/>
</dbReference>
<dbReference type="PANTHER" id="PTHR13817">
    <property type="entry name" value="TITIN"/>
    <property type="match status" value="1"/>
</dbReference>
<organism evidence="3 4">
    <name type="scientific">Engystomops pustulosus</name>
    <name type="common">Tungara frog</name>
    <name type="synonym">Physalaemus pustulosus</name>
    <dbReference type="NCBI Taxonomy" id="76066"/>
    <lineage>
        <taxon>Eukaryota</taxon>
        <taxon>Metazoa</taxon>
        <taxon>Chordata</taxon>
        <taxon>Craniata</taxon>
        <taxon>Vertebrata</taxon>
        <taxon>Euteleostomi</taxon>
        <taxon>Amphibia</taxon>
        <taxon>Batrachia</taxon>
        <taxon>Anura</taxon>
        <taxon>Neobatrachia</taxon>
        <taxon>Hyloidea</taxon>
        <taxon>Leptodactylidae</taxon>
        <taxon>Leiuperinae</taxon>
        <taxon>Engystomops</taxon>
    </lineage>
</organism>
<reference evidence="3" key="1">
    <citation type="thesis" date="2020" institute="ProQuest LLC" country="789 East Eisenhower Parkway, Ann Arbor, MI, USA">
        <title>Comparative Genomics and Chromosome Evolution.</title>
        <authorList>
            <person name="Mudd A.B."/>
        </authorList>
    </citation>
    <scope>NUCLEOTIDE SEQUENCE</scope>
    <source>
        <strain evidence="3">237g6f4</strain>
        <tissue evidence="3">Blood</tissue>
    </source>
</reference>
<keyword evidence="4" id="KW-1185">Reference proteome</keyword>